<evidence type="ECO:0000313" key="4">
    <source>
        <dbReference type="EMBL" id="SVB06479.1"/>
    </source>
</evidence>
<accession>A0A382AYD2</accession>
<name>A0A382AYD2_9ZZZZ</name>
<dbReference type="InterPro" id="IPR011251">
    <property type="entry name" value="Luciferase-like_dom"/>
</dbReference>
<dbReference type="InterPro" id="IPR036661">
    <property type="entry name" value="Luciferase-like_sf"/>
</dbReference>
<evidence type="ECO:0000256" key="1">
    <source>
        <dbReference type="ARBA" id="ARBA00023002"/>
    </source>
</evidence>
<organism evidence="4">
    <name type="scientific">marine metagenome</name>
    <dbReference type="NCBI Taxonomy" id="408172"/>
    <lineage>
        <taxon>unclassified sequences</taxon>
        <taxon>metagenomes</taxon>
        <taxon>ecological metagenomes</taxon>
    </lineage>
</organism>
<reference evidence="4" key="1">
    <citation type="submission" date="2018-05" db="EMBL/GenBank/DDBJ databases">
        <authorList>
            <person name="Lanie J.A."/>
            <person name="Ng W.-L."/>
            <person name="Kazmierczak K.M."/>
            <person name="Andrzejewski T.M."/>
            <person name="Davidsen T.M."/>
            <person name="Wayne K.J."/>
            <person name="Tettelin H."/>
            <person name="Glass J.I."/>
            <person name="Rusch D."/>
            <person name="Podicherti R."/>
            <person name="Tsui H.-C.T."/>
            <person name="Winkler M.E."/>
        </authorList>
    </citation>
    <scope>NUCLEOTIDE SEQUENCE</scope>
</reference>
<sequence>MNYGLFYLFSDFGNIEQSRIYTEVLDEIEYAESLGFDSVWLPEHHFSNYAMMGNPLTFAAAVSQRTQAMRIGTAVVLLPFQHPLRVAEDAALVDSISGGRLMLGVGRGYQPPEFQGFGIAQELSSCMFRESLEILLKALSGENFSYQGNYWQIEAPTEIFPKPIQKPHPPLYIASVTARSIEVAADFGMSLIRAPQFSTLDAVE</sequence>
<proteinExistence type="predicted"/>
<keyword evidence="2" id="KW-0503">Monooxygenase</keyword>
<protein>
    <recommendedName>
        <fullName evidence="3">Luciferase-like domain-containing protein</fullName>
    </recommendedName>
</protein>
<feature type="non-terminal residue" evidence="4">
    <location>
        <position position="204"/>
    </location>
</feature>
<evidence type="ECO:0000259" key="3">
    <source>
        <dbReference type="Pfam" id="PF00296"/>
    </source>
</evidence>
<dbReference type="AlphaFoldDB" id="A0A382AYD2"/>
<evidence type="ECO:0000256" key="2">
    <source>
        <dbReference type="ARBA" id="ARBA00023033"/>
    </source>
</evidence>
<dbReference type="PANTHER" id="PTHR30137">
    <property type="entry name" value="LUCIFERASE-LIKE MONOOXYGENASE"/>
    <property type="match status" value="1"/>
</dbReference>
<dbReference type="EMBL" id="UINC01027364">
    <property type="protein sequence ID" value="SVB06479.1"/>
    <property type="molecule type" value="Genomic_DNA"/>
</dbReference>
<dbReference type="GO" id="GO:0004497">
    <property type="term" value="F:monooxygenase activity"/>
    <property type="evidence" value="ECO:0007669"/>
    <property type="project" value="UniProtKB-KW"/>
</dbReference>
<keyword evidence="1" id="KW-0560">Oxidoreductase</keyword>
<dbReference type="GO" id="GO:0016705">
    <property type="term" value="F:oxidoreductase activity, acting on paired donors, with incorporation or reduction of molecular oxygen"/>
    <property type="evidence" value="ECO:0007669"/>
    <property type="project" value="InterPro"/>
</dbReference>
<feature type="domain" description="Luciferase-like" evidence="3">
    <location>
        <begin position="1"/>
        <end position="197"/>
    </location>
</feature>
<dbReference type="GO" id="GO:0005829">
    <property type="term" value="C:cytosol"/>
    <property type="evidence" value="ECO:0007669"/>
    <property type="project" value="TreeGrafter"/>
</dbReference>
<dbReference type="Pfam" id="PF00296">
    <property type="entry name" value="Bac_luciferase"/>
    <property type="match status" value="1"/>
</dbReference>
<gene>
    <name evidence="4" type="ORF">METZ01_LOCUS159333</name>
</gene>
<dbReference type="Gene3D" id="3.20.20.30">
    <property type="entry name" value="Luciferase-like domain"/>
    <property type="match status" value="1"/>
</dbReference>
<dbReference type="PANTHER" id="PTHR30137:SF8">
    <property type="entry name" value="BLR5498 PROTEIN"/>
    <property type="match status" value="1"/>
</dbReference>
<dbReference type="SUPFAM" id="SSF51679">
    <property type="entry name" value="Bacterial luciferase-like"/>
    <property type="match status" value="1"/>
</dbReference>
<dbReference type="InterPro" id="IPR050766">
    <property type="entry name" value="Bact_Lucif_Oxidored"/>
</dbReference>